<dbReference type="STRING" id="267850.ADINL_1735"/>
<organism evidence="2 3">
    <name type="scientific">Nitrincola lacisaponensis</name>
    <dbReference type="NCBI Taxonomy" id="267850"/>
    <lineage>
        <taxon>Bacteria</taxon>
        <taxon>Pseudomonadati</taxon>
        <taxon>Pseudomonadota</taxon>
        <taxon>Gammaproteobacteria</taxon>
        <taxon>Oceanospirillales</taxon>
        <taxon>Oceanospirillaceae</taxon>
        <taxon>Nitrincola</taxon>
    </lineage>
</organism>
<keyword evidence="1" id="KW-0472">Membrane</keyword>
<dbReference type="GO" id="GO:0043683">
    <property type="term" value="P:type IV pilus assembly"/>
    <property type="evidence" value="ECO:0007669"/>
    <property type="project" value="InterPro"/>
</dbReference>
<dbReference type="Gene3D" id="1.10.287.540">
    <property type="entry name" value="Helix hairpin bin"/>
    <property type="match status" value="1"/>
</dbReference>
<dbReference type="Proteomes" id="UP000027318">
    <property type="component" value="Unassembled WGS sequence"/>
</dbReference>
<dbReference type="PIRSF" id="PIRSF016482">
    <property type="entry name" value="PilO"/>
    <property type="match status" value="1"/>
</dbReference>
<keyword evidence="1" id="KW-1133">Transmembrane helix</keyword>
<dbReference type="GO" id="GO:0043107">
    <property type="term" value="P:type IV pilus-dependent motility"/>
    <property type="evidence" value="ECO:0007669"/>
    <property type="project" value="InterPro"/>
</dbReference>
<feature type="transmembrane region" description="Helical" evidence="1">
    <location>
        <begin position="28"/>
        <end position="51"/>
    </location>
</feature>
<keyword evidence="3" id="KW-1185">Reference proteome</keyword>
<dbReference type="PANTHER" id="PTHR39555">
    <property type="entry name" value="FIMBRIAL ASSEMBLY PROTEIN PILO-LIKE PROTEIN-RELATED"/>
    <property type="match status" value="1"/>
</dbReference>
<sequence length="200" mass="22449">MNMNGLQNAFRGFDINNLDFKTAGNWPIGVKFICYLLAFAAVVGAGVHFLITDKHQSIEREVARESDLKSQFEDKAFRVANLDALRRQMADVEERFSEILKQLPTDKEVPGLLEDISDIGRQAGLSIESIALQPETRSQFYIELPINIQVTGSYHQMGEFVSGVAAIERIVTLHDYSIRAGSGDTLSMTINAKTYRYEQN</sequence>
<dbReference type="RefSeq" id="WP_036546550.1">
    <property type="nucleotide sequence ID" value="NZ_JBKBNO010000007.1"/>
</dbReference>
<accession>A0A063Y3F6</accession>
<dbReference type="InterPro" id="IPR014717">
    <property type="entry name" value="Transl_elong_EF1B/ribsomal_bS6"/>
</dbReference>
<dbReference type="PATRIC" id="fig|267850.7.peg.1705"/>
<keyword evidence="1" id="KW-0812">Transmembrane</keyword>
<gene>
    <name evidence="2" type="ORF">ADINL_1735</name>
</gene>
<comment type="caution">
    <text evidence="2">The sequence shown here is derived from an EMBL/GenBank/DDBJ whole genome shotgun (WGS) entry which is preliminary data.</text>
</comment>
<dbReference type="EMBL" id="JMSZ01000024">
    <property type="protein sequence ID" value="KDE39695.1"/>
    <property type="molecule type" value="Genomic_DNA"/>
</dbReference>
<evidence type="ECO:0000256" key="1">
    <source>
        <dbReference type="SAM" id="Phobius"/>
    </source>
</evidence>
<dbReference type="PANTHER" id="PTHR39555:SF1">
    <property type="entry name" value="TYPE IV PILUS INNER MEMBRANE COMPONENT PILO"/>
    <property type="match status" value="1"/>
</dbReference>
<reference evidence="2 3" key="1">
    <citation type="journal article" date="2005" name="Int. J. Syst. Evol. Microbiol.">
        <title>Nitrincola lacisaponensis gen. nov., sp. nov., a novel alkaliphilic bacterium isolated from an alkaline, saline lake.</title>
        <authorList>
            <person name="Dimitriu P.A."/>
            <person name="Shukla S.K."/>
            <person name="Conradt J."/>
            <person name="Marquez M.C."/>
            <person name="Ventosa A."/>
            <person name="Maglia A."/>
            <person name="Peyton B.M."/>
            <person name="Pinkart H.C."/>
            <person name="Mormile M.R."/>
        </authorList>
    </citation>
    <scope>NUCLEOTIDE SEQUENCE [LARGE SCALE GENOMIC DNA]</scope>
    <source>
        <strain evidence="2 3">4CA</strain>
    </source>
</reference>
<evidence type="ECO:0000313" key="3">
    <source>
        <dbReference type="Proteomes" id="UP000027318"/>
    </source>
</evidence>
<dbReference type="InterPro" id="IPR007445">
    <property type="entry name" value="PilO"/>
</dbReference>
<dbReference type="Gene3D" id="3.30.70.60">
    <property type="match status" value="1"/>
</dbReference>
<evidence type="ECO:0000313" key="2">
    <source>
        <dbReference type="EMBL" id="KDE39695.1"/>
    </source>
</evidence>
<name>A0A063Y3F6_9GAMM</name>
<proteinExistence type="predicted"/>
<dbReference type="AlphaFoldDB" id="A0A063Y3F6"/>
<protein>
    <submittedName>
        <fullName evidence="2">Type IV pilus biogenesis protein PilO</fullName>
    </submittedName>
</protein>
<dbReference type="Pfam" id="PF04350">
    <property type="entry name" value="PilO"/>
    <property type="match status" value="1"/>
</dbReference>